<evidence type="ECO:0000256" key="1">
    <source>
        <dbReference type="ARBA" id="ARBA00022737"/>
    </source>
</evidence>
<dbReference type="PROSITE" id="PS50088">
    <property type="entry name" value="ANK_REPEAT"/>
    <property type="match status" value="2"/>
</dbReference>
<feature type="repeat" description="ANK" evidence="3">
    <location>
        <begin position="155"/>
        <end position="179"/>
    </location>
</feature>
<feature type="transmembrane region" description="Helical" evidence="4">
    <location>
        <begin position="1565"/>
        <end position="1585"/>
    </location>
</feature>
<dbReference type="Pfam" id="PF12796">
    <property type="entry name" value="Ank_2"/>
    <property type="match status" value="1"/>
</dbReference>
<feature type="transmembrane region" description="Helical" evidence="4">
    <location>
        <begin position="1493"/>
        <end position="1515"/>
    </location>
</feature>
<feature type="transmembrane region" description="Helical" evidence="4">
    <location>
        <begin position="1597"/>
        <end position="1616"/>
    </location>
</feature>
<feature type="transmembrane region" description="Helical" evidence="4">
    <location>
        <begin position="1058"/>
        <end position="1080"/>
    </location>
</feature>
<feature type="transmembrane region" description="Helical" evidence="4">
    <location>
        <begin position="1536"/>
        <end position="1559"/>
    </location>
</feature>
<sequence>MNHHIQIYSKFSKIIGFTLIIILIIFTGKIVSPKTKRKYGYKISESSKITESEYYSMSSWSKFEESMENSKSILTRYSGDRLSAPVQLLESIIARDIGRFINISSFLSRIGYKFGKSKHSETALTAACKISGEIGYFFVSHLLSLGASVDLYSEYGFTPLLLACKNQHKEVVRLLIEKGKAHLDCTDSDGRTPLFYAISQLDIGLVNYLLEKGANPNFRDILGNTPLIHALMVNFKEAVSALLSFGAFPWIRNYAGFDPVTLAVLENRIDILPILISSKRYSLEEFDIRKNIPEYHHSAARRLLLGIKYYIREQILLELLEIEISLENVVICSSTDQNGLTILWWACKLHYPKLIFRLLEFYIQAKNLPEGHICNPHKTGNNQIMPIELLISRLYSEEQPYGFSFRRRFMDLMFKGTSFMSKNTPNIVLMNIFVLLFMVDPYSNRSFLIQALYSDRSIETLTKVMFGVPMYKPNSNFQSVTQMMILIKKSELMKRFSEMIKANIFALINSNLVSQGNNEKDQLEQSVLLLTSKIISMVFKSDVKLKTENLEELSRNKILNPFLYPLLVIGETNSLEESNSLSISILRGNNLLTIFFTNLFNQCIEQTTTNSLSKYRDLCTKAYHGALKLALKQHQPTDSNSIYQKGVDLALFTLLKNRPKAFNDILIELDYCKQSEEAIAVKLLQYVISVFLPKLSYSNKKLFNSKLKMESRKHTPKSQTTVKHRISDLNNKYPNDQFKRSIYDESFPLPFPSHTYETRINNISPLEFSTKSLLNYTCDVSTPRFVDLLLFSTWDSMDLLSNGIIMENHLSKTMDFLLRSKIPRSAKLPQPLSLFVLQNLGFSPSILKFVLRKHQISEDTKPFYNFVVKRSVISEAIISHPSFKSSRSIDNKIVAIIIITLASAIMILLTVLIVSDTPSAYKKRYIRNNMDRANSDNSLKSFDHSVEGSLIGYQQYKTTNPLYNSSKDDKSSCSLDSLLEENKNSLKRKKCQNFHANDNSNVHSTVNTSNSCKSERVNSNNRNFSRYNDISDTEQSNVQIRNSIVKRKELFILAPFKFILNWILSKYVLFMIGFSSFLSTKKQISPTFLLANNLPIKSKSYLRALIFGLKCTLVGYDAFEDIFFRIRRLFNCKDTEIQRKTNTFIFFGLIRLVILFISMYWIILCKSIDLMIVSVYLSLLSAISNASLSLATISIRERDRLFHLFVPSSVDLLSLLSPDNELQGEGLELNETNSENMISFSSSLNANQDSSNVSPMYNDKIVHILDKYSDSLLTPASRLIHSQMNNSSLQSNSPMNQYNEIEPSQNNIELINEKFWYKKLPSHKYWTLKDVFYEYYSIWMCTKHSGLLQSQNIAQSNNLNMIYDIDLVSSSNSPNSNTMFSQNPFEAMNSCMTLSDEHFLFNINNGGIASNSNLCASMGISNKNNSNNSVSQITNSNNSPISYQNNVSPGEYSPILSNVPSQIQSFYLQNSRIERHILAICQAEFIRPNDCRIWYIIQWLICMLITLSFYTLSYIDKKNLYFNFLRYPEKWIRFSESTIITVFFEVILASHFALLVWSFLNPLGFLWVLIIQRFRIFLYIINNLLKRRKKRKLTNINETLILRELTFFITIWNYIISRNNGFLQLTLYNKYFKSAYFFFLVFFALHFFIVKGQIQLIFRSQLFFTLFTFVISLLALISLILIIILLTNLITKSISSSINSILHTYYHNKLFHLFLRREVAILSAKRHDAFLHFDYY</sequence>
<evidence type="ECO:0000256" key="3">
    <source>
        <dbReference type="PROSITE-ProRule" id="PRU00023"/>
    </source>
</evidence>
<feature type="transmembrane region" description="Helical" evidence="4">
    <location>
        <begin position="14"/>
        <end position="32"/>
    </location>
</feature>
<proteinExistence type="predicted"/>
<dbReference type="PANTHER" id="PTHR24198">
    <property type="entry name" value="ANKYRIN REPEAT AND PROTEIN KINASE DOMAIN-CONTAINING PROTEIN"/>
    <property type="match status" value="1"/>
</dbReference>
<keyword evidence="4" id="KW-1133">Transmembrane helix</keyword>
<feature type="transmembrane region" description="Helical" evidence="4">
    <location>
        <begin position="1631"/>
        <end position="1650"/>
    </location>
</feature>
<keyword evidence="4" id="KW-0812">Transmembrane</keyword>
<feature type="transmembrane region" description="Helical" evidence="4">
    <location>
        <begin position="1170"/>
        <end position="1193"/>
    </location>
</feature>
<keyword evidence="4" id="KW-0472">Membrane</keyword>
<keyword evidence="7" id="KW-1185">Reference proteome</keyword>
<dbReference type="VEuPathDB" id="CryptoDB:GY17_00001862"/>
<evidence type="ECO:0000313" key="7">
    <source>
        <dbReference type="Proteomes" id="UP001429100"/>
    </source>
</evidence>
<reference evidence="6 7" key="3">
    <citation type="submission" date="2017-10" db="EMBL/GenBank/DDBJ databases">
        <title>Consistent, comparative and evidence-based genome annotation and re-annotation for the closely-related species, Cryptosporidium parvum, C. hominis and C. tyzzeri.</title>
        <authorList>
            <person name="Baptista R.P."/>
            <person name="Li Y."/>
            <person name="Sateriale A."/>
            <person name="Striepen B."/>
            <person name="Kissinger J.C."/>
        </authorList>
    </citation>
    <scope>NUCLEOTIDE SEQUENCE [LARGE SCALE GENOMIC DNA]</scope>
    <source>
        <strain evidence="6">30976</strain>
    </source>
</reference>
<gene>
    <name evidence="5" type="ORF">CHUDEA4_3830</name>
    <name evidence="6" type="ORF">GY17_00001862</name>
</gene>
<feature type="transmembrane region" description="Helical" evidence="4">
    <location>
        <begin position="893"/>
        <end position="914"/>
    </location>
</feature>
<evidence type="ECO:0000256" key="2">
    <source>
        <dbReference type="ARBA" id="ARBA00023043"/>
    </source>
</evidence>
<dbReference type="VEuPathDB" id="CryptoDB:ChTU502y2012_408g0045"/>
<feature type="repeat" description="ANK" evidence="3">
    <location>
        <begin position="189"/>
        <end position="221"/>
    </location>
</feature>
<evidence type="ECO:0000256" key="4">
    <source>
        <dbReference type="SAM" id="Phobius"/>
    </source>
</evidence>
<dbReference type="Proteomes" id="UP001429100">
    <property type="component" value="Unassembled WGS sequence"/>
</dbReference>
<dbReference type="OrthoDB" id="194358at2759"/>
<protein>
    <submittedName>
        <fullName evidence="6">Ankyrin repeat containing protein</fullName>
    </submittedName>
</protein>
<dbReference type="SMART" id="SM00248">
    <property type="entry name" value="ANK"/>
    <property type="match status" value="6"/>
</dbReference>
<feature type="transmembrane region" description="Helical" evidence="4">
    <location>
        <begin position="1143"/>
        <end position="1164"/>
    </location>
</feature>
<dbReference type="PANTHER" id="PTHR24198:SF165">
    <property type="entry name" value="ANKYRIN REPEAT-CONTAINING PROTEIN-RELATED"/>
    <property type="match status" value="1"/>
</dbReference>
<reference evidence="5" key="2">
    <citation type="submission" date="2015-08" db="EMBL/GenBank/DDBJ databases">
        <authorList>
            <person name="Babu N.S."/>
            <person name="Beckwith C.J."/>
            <person name="Beseler K.G."/>
            <person name="Brison A."/>
            <person name="Carone J.V."/>
            <person name="Caskin T.P."/>
            <person name="Diamond M."/>
            <person name="Durham M.E."/>
            <person name="Foxe J.M."/>
            <person name="Go M."/>
            <person name="Henderson B.A."/>
            <person name="Jones I.B."/>
            <person name="McGettigan J.A."/>
            <person name="Micheletti S.J."/>
            <person name="Nasrallah M.E."/>
            <person name="Ortiz D."/>
            <person name="Piller C.R."/>
            <person name="Privatt S.R."/>
            <person name="Schneider S.L."/>
            <person name="Sharp S."/>
            <person name="Smith T.C."/>
            <person name="Stanton J.D."/>
            <person name="Ullery H.E."/>
            <person name="Wilson R.J."/>
            <person name="Serrano M.G."/>
            <person name="Buck G."/>
            <person name="Lee V."/>
            <person name="Wang Y."/>
            <person name="Carvalho R."/>
            <person name="Voegtly L."/>
            <person name="Shi R."/>
            <person name="Duckworth R."/>
            <person name="Johnson A."/>
            <person name="Loviza R."/>
            <person name="Walstead R."/>
            <person name="Shah Z."/>
            <person name="Kiflezghi M."/>
            <person name="Wade K."/>
            <person name="Ball S.L."/>
            <person name="Bradley K.W."/>
            <person name="Asai D.J."/>
            <person name="Bowman C.A."/>
            <person name="Russell D.A."/>
            <person name="Pope W.H."/>
            <person name="Jacobs-Sera D."/>
            <person name="Hendrix R.W."/>
            <person name="Hatfull G.F."/>
        </authorList>
    </citation>
    <scope>NUCLEOTIDE SEQUENCE [LARGE SCALE GENOMIC DNA]</scope>
</reference>
<dbReference type="Gene3D" id="1.25.40.20">
    <property type="entry name" value="Ankyrin repeat-containing domain"/>
    <property type="match status" value="1"/>
</dbReference>
<name>A0A0S4TFD1_CRYHO</name>
<feature type="transmembrane region" description="Helical" evidence="4">
    <location>
        <begin position="1662"/>
        <end position="1686"/>
    </location>
</feature>
<dbReference type="Proteomes" id="UP000199752">
    <property type="component" value="Chromosome 4"/>
</dbReference>
<evidence type="ECO:0000313" key="5">
    <source>
        <dbReference type="EMBL" id="CUV05826.1"/>
    </source>
</evidence>
<dbReference type="InterPro" id="IPR036770">
    <property type="entry name" value="Ankyrin_rpt-contain_sf"/>
</dbReference>
<reference evidence="6 7" key="1">
    <citation type="submission" date="2014-11" db="EMBL/GenBank/DDBJ databases">
        <title>Comparative genomic analysis of Cryptosporidium hominis reveals occurrence of genetic recombination in virulent subtypes.</title>
        <authorList>
            <person name="Guo Y."/>
            <person name="Tang K."/>
            <person name="Frace M."/>
            <person name="Li N."/>
            <person name="Roellig D.M."/>
            <person name="Sammons S."/>
            <person name="Knipe K."/>
            <person name="Rowe L."/>
            <person name="Feng Y."/>
            <person name="Xiao L."/>
        </authorList>
    </citation>
    <scope>NUCLEOTIDE SEQUENCE [LARGE SCALE GENOMIC DNA]</scope>
    <source>
        <strain evidence="6">30976</strain>
    </source>
</reference>
<dbReference type="PROSITE" id="PS50297">
    <property type="entry name" value="ANK_REP_REGION"/>
    <property type="match status" value="2"/>
</dbReference>
<keyword evidence="1" id="KW-0677">Repeat</keyword>
<dbReference type="VEuPathDB" id="CryptoDB:CHUDEA4_3830"/>
<organism evidence="5">
    <name type="scientific">Cryptosporidium hominis</name>
    <dbReference type="NCBI Taxonomy" id="237895"/>
    <lineage>
        <taxon>Eukaryota</taxon>
        <taxon>Sar</taxon>
        <taxon>Alveolata</taxon>
        <taxon>Apicomplexa</taxon>
        <taxon>Conoidasida</taxon>
        <taxon>Coccidia</taxon>
        <taxon>Eucoccidiorida</taxon>
        <taxon>Eimeriorina</taxon>
        <taxon>Cryptosporidiidae</taxon>
        <taxon>Cryptosporidium</taxon>
    </lineage>
</organism>
<keyword evidence="2 3" id="KW-0040">ANK repeat</keyword>
<dbReference type="SUPFAM" id="SSF48403">
    <property type="entry name" value="Ankyrin repeat"/>
    <property type="match status" value="1"/>
</dbReference>
<dbReference type="VEuPathDB" id="CryptoDB:Chro.40436"/>
<evidence type="ECO:0000313" key="6">
    <source>
        <dbReference type="EMBL" id="PPS96174.1"/>
    </source>
</evidence>
<dbReference type="EMBL" id="LN877950">
    <property type="protein sequence ID" value="CUV05826.1"/>
    <property type="molecule type" value="Genomic_DNA"/>
</dbReference>
<dbReference type="InterPro" id="IPR002110">
    <property type="entry name" value="Ankyrin_rpt"/>
</dbReference>
<accession>A0A0S4TFD1</accession>
<dbReference type="EMBL" id="JTAI01000020">
    <property type="protein sequence ID" value="PPS96174.1"/>
    <property type="molecule type" value="Genomic_DNA"/>
</dbReference>